<feature type="non-terminal residue" evidence="1">
    <location>
        <position position="90"/>
    </location>
</feature>
<dbReference type="Proteomes" id="UP000594638">
    <property type="component" value="Unassembled WGS sequence"/>
</dbReference>
<dbReference type="EMBL" id="CACTIH010005814">
    <property type="protein sequence ID" value="CAA3002174.1"/>
    <property type="molecule type" value="Genomic_DNA"/>
</dbReference>
<evidence type="ECO:0000313" key="2">
    <source>
        <dbReference type="Proteomes" id="UP000594638"/>
    </source>
</evidence>
<name>A0A8S0TAN8_OLEEU</name>
<sequence length="90" mass="9675">MPKAAEVLINPLQEIGVRCMPKAVVELSNRSQEVGVGSVMKAGAEVSNLLQKDGVKVFPIIPFEQENRTTGAFKVQSQSLPLLLAVVTTQ</sequence>
<dbReference type="Gramene" id="OE9A015693T1">
    <property type="protein sequence ID" value="OE9A015693C1"/>
    <property type="gene ID" value="OE9A015693"/>
</dbReference>
<accession>A0A8S0TAN8</accession>
<protein>
    <submittedName>
        <fullName evidence="1">Uncharacterized protein</fullName>
    </submittedName>
</protein>
<gene>
    <name evidence="1" type="ORF">OLEA9_A015693</name>
</gene>
<reference evidence="1 2" key="1">
    <citation type="submission" date="2019-12" db="EMBL/GenBank/DDBJ databases">
        <authorList>
            <person name="Alioto T."/>
            <person name="Alioto T."/>
            <person name="Gomez Garrido J."/>
        </authorList>
    </citation>
    <scope>NUCLEOTIDE SEQUENCE [LARGE SCALE GENOMIC DNA]</scope>
</reference>
<comment type="caution">
    <text evidence="1">The sequence shown here is derived from an EMBL/GenBank/DDBJ whole genome shotgun (WGS) entry which is preliminary data.</text>
</comment>
<evidence type="ECO:0000313" key="1">
    <source>
        <dbReference type="EMBL" id="CAA3002174.1"/>
    </source>
</evidence>
<keyword evidence="2" id="KW-1185">Reference proteome</keyword>
<dbReference type="AlphaFoldDB" id="A0A8S0TAN8"/>
<organism evidence="1 2">
    <name type="scientific">Olea europaea subsp. europaea</name>
    <dbReference type="NCBI Taxonomy" id="158383"/>
    <lineage>
        <taxon>Eukaryota</taxon>
        <taxon>Viridiplantae</taxon>
        <taxon>Streptophyta</taxon>
        <taxon>Embryophyta</taxon>
        <taxon>Tracheophyta</taxon>
        <taxon>Spermatophyta</taxon>
        <taxon>Magnoliopsida</taxon>
        <taxon>eudicotyledons</taxon>
        <taxon>Gunneridae</taxon>
        <taxon>Pentapetalae</taxon>
        <taxon>asterids</taxon>
        <taxon>lamiids</taxon>
        <taxon>Lamiales</taxon>
        <taxon>Oleaceae</taxon>
        <taxon>Oleeae</taxon>
        <taxon>Olea</taxon>
    </lineage>
</organism>
<proteinExistence type="predicted"/>